<sequence>MRSQRCWAISLRIILYAFSRKNMARRQSNIRNWRLRSGSMIAFHLLREALCAVETKPATLAGGPLSPEKCKELLEAPHLAGLLKEIKAEAERARCEPVPSLSFAIFYRFSSTGNRKEFEKLYFERRGRLLALTLATALETDNRRYVETLENLVWAICDEYAWALPAHLPDTLEGVVASQVPMHQTVDLFAAETAHALAEMLYLIGDRLNPWVVHRVREEIERRVFQPVFERSTPFGWLSWRNNWSAVCGGAVGMAALLLIDDRERLAGMQDRVGRAMDSFLSGYGDDGCCPEGVGYWNYGFGYFVYWAEMLYTYTGGSIDLLQGEKIRKIAQFPGIVALSEHGCMNYSDCDATYQPHTGLFSRLCRRLHLAPPEMTSVPSFHVDHCYRWPHQVRNVLWTEPDLLHAAAEEGNFYFPDTSWMVAKRHTTHGLIAFSAKGGNNYEPHNHNDLGHFILHAGGDTLLADLGGGEYTREYFGEARYRHLHNSSAGHSVPVVNGCEQVDGAAYRALVTRCETNGDDVRFDLDLTRAYGQGAGLQQFTRTFEWGCSAEDAAGRLVLEDHFTFGDETDPSERNVTEHFISYHQPVVYGGEVIWAGRKGSVTLAFDAASFAVEVEAIATKMHSGLPVTVYRLRMHAPHVPSDYHCRFVFTCHLKRR</sequence>
<dbReference type="PANTHER" id="PTHR38045">
    <property type="entry name" value="CHROMOSOME 1, WHOLE GENOME SHOTGUN SEQUENCE"/>
    <property type="match status" value="1"/>
</dbReference>
<dbReference type="Gene3D" id="1.50.10.100">
    <property type="entry name" value="Chondroitin AC/alginate lyase"/>
    <property type="match status" value="1"/>
</dbReference>
<accession>A0A430JHQ4</accession>
<evidence type="ECO:0000313" key="4">
    <source>
        <dbReference type="Proteomes" id="UP000276128"/>
    </source>
</evidence>
<comment type="caution">
    <text evidence="3">The sequence shown here is derived from an EMBL/GenBank/DDBJ whole genome shotgun (WGS) entry which is preliminary data.</text>
</comment>
<dbReference type="EMBL" id="RXHU01000017">
    <property type="protein sequence ID" value="RTE10553.1"/>
    <property type="molecule type" value="Genomic_DNA"/>
</dbReference>
<reference evidence="3 4" key="1">
    <citation type="submission" date="2018-12" db="EMBL/GenBank/DDBJ databases">
        <title>Bacillus ochoae sp. nov., Paenibacillus whitsoniae sp. nov., Paenibacillus spiritus sp. nov. Isolated from the Mars Exploration Rover during spacecraft assembly.</title>
        <authorList>
            <person name="Seuylemezian A."/>
            <person name="Vaishampayan P."/>
        </authorList>
    </citation>
    <scope>NUCLEOTIDE SEQUENCE [LARGE SCALE GENOMIC DNA]</scope>
    <source>
        <strain evidence="3 4">MER 54</strain>
    </source>
</reference>
<dbReference type="Pfam" id="PF07940">
    <property type="entry name" value="Hepar_II_III_C"/>
    <property type="match status" value="1"/>
</dbReference>
<dbReference type="SUPFAM" id="SSF48230">
    <property type="entry name" value="Chondroitin AC/alginate lyase"/>
    <property type="match status" value="1"/>
</dbReference>
<name>A0A430JHQ4_9BACL</name>
<gene>
    <name evidence="3" type="ORF">EJQ19_06800</name>
</gene>
<evidence type="ECO:0000256" key="1">
    <source>
        <dbReference type="ARBA" id="ARBA00004196"/>
    </source>
</evidence>
<dbReference type="GO" id="GO:0030313">
    <property type="term" value="C:cell envelope"/>
    <property type="evidence" value="ECO:0007669"/>
    <property type="project" value="UniProtKB-SubCell"/>
</dbReference>
<protein>
    <recommendedName>
        <fullName evidence="2">Heparinase II/III-like C-terminal domain-containing protein</fullName>
    </recommendedName>
</protein>
<dbReference type="InterPro" id="IPR012480">
    <property type="entry name" value="Hepar_II_III_C"/>
</dbReference>
<dbReference type="Proteomes" id="UP000276128">
    <property type="component" value="Unassembled WGS sequence"/>
</dbReference>
<feature type="domain" description="Heparinase II/III-like C-terminal" evidence="2">
    <location>
        <begin position="413"/>
        <end position="570"/>
    </location>
</feature>
<comment type="subcellular location">
    <subcellularLocation>
        <location evidence="1">Cell envelope</location>
    </subcellularLocation>
</comment>
<proteinExistence type="predicted"/>
<dbReference type="Gene3D" id="2.70.98.70">
    <property type="match status" value="1"/>
</dbReference>
<dbReference type="OrthoDB" id="9793856at2"/>
<dbReference type="GO" id="GO:0016829">
    <property type="term" value="F:lyase activity"/>
    <property type="evidence" value="ECO:0007669"/>
    <property type="project" value="InterPro"/>
</dbReference>
<evidence type="ECO:0000313" key="3">
    <source>
        <dbReference type="EMBL" id="RTE10553.1"/>
    </source>
</evidence>
<keyword evidence="4" id="KW-1185">Reference proteome</keyword>
<dbReference type="PANTHER" id="PTHR38045:SF1">
    <property type="entry name" value="HEPARINASE II_III-LIKE PROTEIN"/>
    <property type="match status" value="1"/>
</dbReference>
<organism evidence="3 4">
    <name type="scientific">Paenibacillus whitsoniae</name>
    <dbReference type="NCBI Taxonomy" id="2496558"/>
    <lineage>
        <taxon>Bacteria</taxon>
        <taxon>Bacillati</taxon>
        <taxon>Bacillota</taxon>
        <taxon>Bacilli</taxon>
        <taxon>Bacillales</taxon>
        <taxon>Paenibacillaceae</taxon>
        <taxon>Paenibacillus</taxon>
    </lineage>
</organism>
<dbReference type="AlphaFoldDB" id="A0A430JHQ4"/>
<dbReference type="InterPro" id="IPR008929">
    <property type="entry name" value="Chondroitin_lyas"/>
</dbReference>
<evidence type="ECO:0000259" key="2">
    <source>
        <dbReference type="Pfam" id="PF07940"/>
    </source>
</evidence>